<organism evidence="1 2">
    <name type="scientific">Vibrio phage vB_VspP_pVa5</name>
    <dbReference type="NCBI Taxonomy" id="1913109"/>
    <lineage>
        <taxon>Viruses</taxon>
        <taxon>Duplodnaviria</taxon>
        <taxon>Heunggongvirae</taxon>
        <taxon>Uroviricota</taxon>
        <taxon>Caudoviricetes</taxon>
        <taxon>Schitoviridae</taxon>
        <taxon>Pontosvirinae</taxon>
        <taxon>Galateavirus</taxon>
        <taxon>Galateavirus PVA5</taxon>
    </lineage>
</organism>
<dbReference type="Pfam" id="PF23835">
    <property type="entry name" value="DUF7205"/>
    <property type="match status" value="1"/>
</dbReference>
<dbReference type="EMBL" id="KX889068">
    <property type="protein sequence ID" value="APC46092.1"/>
    <property type="molecule type" value="Genomic_DNA"/>
</dbReference>
<dbReference type="InterPro" id="IPR055629">
    <property type="entry name" value="DUF7205"/>
</dbReference>
<keyword evidence="2" id="KW-1185">Reference proteome</keyword>
<sequence length="80" mass="9052">MTALKTEVRKDACGQEVKVGDLVVYIQPKYNELVEGYIMKFTPLGFSMSRDQGGKFACNRKTSQVVKLPVELRLERILEG</sequence>
<name>A0A1J0GV88_9CAUD</name>
<gene>
    <name evidence="1" type="ORF">vBVspPpVa5_0042</name>
</gene>
<protein>
    <submittedName>
        <fullName evidence="1">Uncharacterized protein</fullName>
    </submittedName>
</protein>
<evidence type="ECO:0000313" key="2">
    <source>
        <dbReference type="Proteomes" id="UP000225978"/>
    </source>
</evidence>
<dbReference type="Proteomes" id="UP000225978">
    <property type="component" value="Segment"/>
</dbReference>
<accession>A0A1J0GV88</accession>
<reference evidence="1 2" key="1">
    <citation type="journal article" date="2017" name="Viruses">
        <title>Stumbling across the Same Phage: Comparative Genomics of Widespread Temperate Phages Infecting the Fish Pathogen Vibrio anguillarum.</title>
        <authorList>
            <person name="Kalatzis P.G."/>
            <person name="Rorbo N.I."/>
            <person name="Castillo D."/>
            <person name="Mauritzen J.J."/>
            <person name="Jorgensen J."/>
            <person name="Kokkari C."/>
            <person name="Zhang F."/>
            <person name="Katharios P."/>
            <person name="Middelboe M."/>
        </authorList>
    </citation>
    <scope>NUCLEOTIDE SEQUENCE [LARGE SCALE GENOMIC DNA]</scope>
</reference>
<proteinExistence type="predicted"/>
<evidence type="ECO:0000313" key="1">
    <source>
        <dbReference type="EMBL" id="APC46092.1"/>
    </source>
</evidence>